<proteinExistence type="predicted"/>
<evidence type="ECO:0000313" key="2">
    <source>
        <dbReference type="Proteomes" id="UP000595879"/>
    </source>
</evidence>
<organism evidence="1 2">
    <name type="scientific">Cronobacter phage vB_CsaM_SemperBestia</name>
    <dbReference type="NCBI Taxonomy" id="2777353"/>
    <lineage>
        <taxon>Viruses</taxon>
        <taxon>Duplodnaviria</taxon>
        <taxon>Heunggongvirae</taxon>
        <taxon>Uroviricota</taxon>
        <taxon>Caudoviricetes</taxon>
        <taxon>Pantevenvirales</taxon>
        <taxon>Straboviridae</taxon>
        <taxon>Pseudotevenvirus</taxon>
        <taxon>Pseudotevenvirus leb</taxon>
    </lineage>
</organism>
<reference evidence="1 2" key="1">
    <citation type="submission" date="2020-09" db="EMBL/GenBank/DDBJ databases">
        <authorList>
            <person name="Reed H.X."/>
            <person name="Ayers H."/>
            <person name="Chronis L."/>
            <person name="Gaertner R."/>
            <person name="Thompson D."/>
            <person name="Newey C."/>
            <person name="Breakwell D.P."/>
            <person name="Grose J.H."/>
        </authorList>
    </citation>
    <scope>NUCLEOTIDE SEQUENCE [LARGE SCALE GENOMIC DNA]</scope>
</reference>
<protein>
    <submittedName>
        <fullName evidence="1">Uncharacterized protein</fullName>
    </submittedName>
</protein>
<accession>A0A7T3NB08</accession>
<dbReference type="Proteomes" id="UP000595879">
    <property type="component" value="Genome"/>
</dbReference>
<evidence type="ECO:0000313" key="1">
    <source>
        <dbReference type="EMBL" id="QPX76373.1"/>
    </source>
</evidence>
<name>A0A7T3NB08_9CAUD</name>
<dbReference type="EMBL" id="MW021756">
    <property type="protein sequence ID" value="QPX76373.1"/>
    <property type="molecule type" value="Genomic_DNA"/>
</dbReference>
<sequence>MDTNIMKKDISIQIPRLHAEAIADLISKIPRIEIPLHIDYDILYEFFDAVDHATRLEKAIYNSGLRQFGMMTLQSKEFETIDINPEVALALACFMEYIKQRTA</sequence>